<evidence type="ECO:0000313" key="5">
    <source>
        <dbReference type="Proteomes" id="UP001642540"/>
    </source>
</evidence>
<dbReference type="Proteomes" id="UP001642540">
    <property type="component" value="Unassembled WGS sequence"/>
</dbReference>
<comment type="similarity">
    <text evidence="1">Belongs to the LTV1 family.</text>
</comment>
<gene>
    <name evidence="4" type="ORF">ODALV1_LOCUS24284</name>
</gene>
<dbReference type="PANTHER" id="PTHR21531:SF0">
    <property type="entry name" value="PROTEIN LTV1 HOMOLOG"/>
    <property type="match status" value="1"/>
</dbReference>
<feature type="region of interest" description="Disordered" evidence="3">
    <location>
        <begin position="215"/>
        <end position="254"/>
    </location>
</feature>
<dbReference type="EMBL" id="CAXLJM020000089">
    <property type="protein sequence ID" value="CAL8131702.1"/>
    <property type="molecule type" value="Genomic_DNA"/>
</dbReference>
<dbReference type="PANTHER" id="PTHR21531">
    <property type="entry name" value="LOW-TEMPERATURE VIABILITY PROTEIN LTV1-RELATED"/>
    <property type="match status" value="1"/>
</dbReference>
<organism evidence="4 5">
    <name type="scientific">Orchesella dallaii</name>
    <dbReference type="NCBI Taxonomy" id="48710"/>
    <lineage>
        <taxon>Eukaryota</taxon>
        <taxon>Metazoa</taxon>
        <taxon>Ecdysozoa</taxon>
        <taxon>Arthropoda</taxon>
        <taxon>Hexapoda</taxon>
        <taxon>Collembola</taxon>
        <taxon>Entomobryomorpha</taxon>
        <taxon>Entomobryoidea</taxon>
        <taxon>Orchesellidae</taxon>
        <taxon>Orchesellinae</taxon>
        <taxon>Orchesella</taxon>
    </lineage>
</organism>
<feature type="region of interest" description="Disordered" evidence="3">
    <location>
        <begin position="443"/>
        <end position="481"/>
    </location>
</feature>
<keyword evidence="5" id="KW-1185">Reference proteome</keyword>
<protein>
    <recommendedName>
        <fullName evidence="2">Protein LTV1 homolog</fullName>
    </recommendedName>
</protein>
<evidence type="ECO:0000256" key="3">
    <source>
        <dbReference type="SAM" id="MobiDB-lite"/>
    </source>
</evidence>
<evidence type="ECO:0000313" key="4">
    <source>
        <dbReference type="EMBL" id="CAL8131702.1"/>
    </source>
</evidence>
<accession>A0ABP1RNK9</accession>
<comment type="caution">
    <text evidence="4">The sequence shown here is derived from an EMBL/GenBank/DDBJ whole genome shotgun (WGS) entry which is preliminary data.</text>
</comment>
<proteinExistence type="inferred from homology"/>
<evidence type="ECO:0000256" key="1">
    <source>
        <dbReference type="ARBA" id="ARBA00009078"/>
    </source>
</evidence>
<feature type="compositionally biased region" description="Basic and acidic residues" evidence="3">
    <location>
        <begin position="450"/>
        <end position="481"/>
    </location>
</feature>
<feature type="compositionally biased region" description="Acidic residues" evidence="3">
    <location>
        <begin position="350"/>
        <end position="363"/>
    </location>
</feature>
<reference evidence="4 5" key="1">
    <citation type="submission" date="2024-08" db="EMBL/GenBank/DDBJ databases">
        <authorList>
            <person name="Cucini C."/>
            <person name="Frati F."/>
        </authorList>
    </citation>
    <scope>NUCLEOTIDE SEQUENCE [LARGE SCALE GENOMIC DNA]</scope>
</reference>
<feature type="region of interest" description="Disordered" evidence="3">
    <location>
        <begin position="347"/>
        <end position="369"/>
    </location>
</feature>
<sequence>MPKKKFIDKKHSTTFVLGHRSQKDPLLADENAPQNILIPLDQVPNLSRGGISAAGVAGSAGNAKVIDLEKRKEEQQKFGIYFDDDYDYLQHLKDSSEVSTIKWDVVERIYAPNYEPEKEVGESNSATKYEDLENVKIKLPSSVFESEYREDVGLLNKAAQSSGPRPDLDPDVIAALDDDFNHDDPENALEDNFIELANNGIVDEVLNREPTAEELEGLFSDDEDVYEDDENKLENDESDYEDEENDSLGSLDGPAYSFLDEETKSHFTNYSMSSSVVRRNKQLLLVDDRFEKFFESYEDTEIGALDCDEIEGDINPESDLLLKYAEEFQKDKKQEDDLNNKIVNLAMNEEVSDDDSDTELSDDEQPKEKWDCQSIVSTYSTTKNRPKMIREPSKKNLIKVSGRTGIPVGVLGKGGLTKDNLKVLDEKYNEEHGVPERRQTIMSGMSSIRSKNETTQERRERKQLVKEHRRERRLERKANTDAFKDEKKRLEKVRLNIKANVQGLKL</sequence>
<name>A0ABP1RNK9_9HEXA</name>
<evidence type="ECO:0000256" key="2">
    <source>
        <dbReference type="ARBA" id="ARBA00021561"/>
    </source>
</evidence>
<dbReference type="InterPro" id="IPR007307">
    <property type="entry name" value="Ltv1"/>
</dbReference>
<dbReference type="Pfam" id="PF04180">
    <property type="entry name" value="LTV"/>
    <property type="match status" value="2"/>
</dbReference>
<feature type="compositionally biased region" description="Acidic residues" evidence="3">
    <location>
        <begin position="215"/>
        <end position="246"/>
    </location>
</feature>